<protein>
    <recommendedName>
        <fullName evidence="3">glycerol kinase</fullName>
        <ecNumber evidence="3">2.7.1.30</ecNumber>
    </recommendedName>
    <alternativeName>
        <fullName evidence="9">ATP:glycerol 3-phosphotransferase</fullName>
    </alternativeName>
</protein>
<evidence type="ECO:0000256" key="6">
    <source>
        <dbReference type="ARBA" id="ARBA00022777"/>
    </source>
</evidence>
<evidence type="ECO:0000256" key="2">
    <source>
        <dbReference type="ARBA" id="ARBA00009156"/>
    </source>
</evidence>
<keyword evidence="14" id="KW-1185">Reference proteome</keyword>
<evidence type="ECO:0000256" key="9">
    <source>
        <dbReference type="ARBA" id="ARBA00043149"/>
    </source>
</evidence>
<evidence type="ECO:0000256" key="1">
    <source>
        <dbReference type="ARBA" id="ARBA00005190"/>
    </source>
</evidence>
<evidence type="ECO:0000313" key="14">
    <source>
        <dbReference type="Proteomes" id="UP000094172"/>
    </source>
</evidence>
<dbReference type="NCBIfam" id="TIGR01311">
    <property type="entry name" value="glycerol_kin"/>
    <property type="match status" value="1"/>
</dbReference>
<keyword evidence="5" id="KW-0547">Nucleotide-binding</keyword>
<dbReference type="GO" id="GO:0005829">
    <property type="term" value="C:cytosol"/>
    <property type="evidence" value="ECO:0007669"/>
    <property type="project" value="UniProtKB-ARBA"/>
</dbReference>
<feature type="domain" description="Carbohydrate kinase FGGY C-terminal" evidence="12">
    <location>
        <begin position="257"/>
        <end position="449"/>
    </location>
</feature>
<dbReference type="Proteomes" id="UP000094172">
    <property type="component" value="Unassembled WGS sequence"/>
</dbReference>
<keyword evidence="6 13" id="KW-0418">Kinase</keyword>
<dbReference type="InterPro" id="IPR018485">
    <property type="entry name" value="FGGY_C"/>
</dbReference>
<feature type="domain" description="Carbohydrate kinase FGGY N-terminal" evidence="11">
    <location>
        <begin position="4"/>
        <end position="245"/>
    </location>
</feature>
<dbReference type="AlphaFoldDB" id="A0A1E3VMJ0"/>
<evidence type="ECO:0000256" key="4">
    <source>
        <dbReference type="ARBA" id="ARBA00022679"/>
    </source>
</evidence>
<keyword evidence="4" id="KW-0808">Transferase</keyword>
<dbReference type="InterPro" id="IPR018484">
    <property type="entry name" value="FGGY_N"/>
</dbReference>
<dbReference type="STRING" id="1774970.AUC70_08005"/>
<dbReference type="SUPFAM" id="SSF53067">
    <property type="entry name" value="Actin-like ATPase domain"/>
    <property type="match status" value="2"/>
</dbReference>
<gene>
    <name evidence="13" type="ORF">AUC70_08005</name>
</gene>
<dbReference type="GO" id="GO:0005524">
    <property type="term" value="F:ATP binding"/>
    <property type="evidence" value="ECO:0007669"/>
    <property type="project" value="UniProtKB-KW"/>
</dbReference>
<accession>A0A1E3VMJ0</accession>
<dbReference type="Gene3D" id="3.30.420.40">
    <property type="match status" value="2"/>
</dbReference>
<sequence>MGHVLAIDQGTTSTRAIAFDEAGRPGASAVRPLNQIFPEPGWVEHDPNEIWQAVREVCRSVIGEVGASNIAALGITNQRETTVVWDRATGEPLHNAIVWQDRRTAPLCEELEREGWGAHVTEVTGLLIDPYFSATKLAWLLANVPGLRDKAARNEVCFGTIDSFLLFKLTGGALHVTDATNAARTMLFDIRKGQWDPKLLDRLGIPAGILPEVRDNRGDFGEARADAFGTALPIRGVAGDQQAAAKGQACVRPSMIKATYGTGCFVVANTGDSDLNSVNRMLSTVLWQLDSARTFALEGSIFMAGATIQWLRDSLGLIAEAADSEEIAKKANPNSGVYLVPAFQGLGAPDWDAGARGAIVGLSRASNKADIVAAGLESVAFQTRDLLGAMREDMAGTGIGETGVLRVDGGMTTNGWAMQRLADILGEAVEVAPIAETTALGAAYFAGQAAGVYGDDAELARTWEPSKRYEPQMADSEREARYAGWREAVDRVRSGKA</sequence>
<dbReference type="GO" id="GO:0006072">
    <property type="term" value="P:glycerol-3-phosphate metabolic process"/>
    <property type="evidence" value="ECO:0007669"/>
    <property type="project" value="InterPro"/>
</dbReference>
<comment type="catalytic activity">
    <reaction evidence="10">
        <text>glycerol + ATP = sn-glycerol 3-phosphate + ADP + H(+)</text>
        <dbReference type="Rhea" id="RHEA:21644"/>
        <dbReference type="ChEBI" id="CHEBI:15378"/>
        <dbReference type="ChEBI" id="CHEBI:17754"/>
        <dbReference type="ChEBI" id="CHEBI:30616"/>
        <dbReference type="ChEBI" id="CHEBI:57597"/>
        <dbReference type="ChEBI" id="CHEBI:456216"/>
        <dbReference type="EC" id="2.7.1.30"/>
    </reaction>
</comment>
<dbReference type="PANTHER" id="PTHR10196">
    <property type="entry name" value="SUGAR KINASE"/>
    <property type="match status" value="1"/>
</dbReference>
<evidence type="ECO:0000256" key="8">
    <source>
        <dbReference type="ARBA" id="ARBA00022840"/>
    </source>
</evidence>
<evidence type="ECO:0000259" key="11">
    <source>
        <dbReference type="Pfam" id="PF00370"/>
    </source>
</evidence>
<evidence type="ECO:0000256" key="5">
    <source>
        <dbReference type="ARBA" id="ARBA00022741"/>
    </source>
</evidence>
<evidence type="ECO:0000313" key="13">
    <source>
        <dbReference type="EMBL" id="ODR94755.1"/>
    </source>
</evidence>
<dbReference type="PIRSF" id="PIRSF000538">
    <property type="entry name" value="GlpK"/>
    <property type="match status" value="1"/>
</dbReference>
<keyword evidence="7" id="KW-0319">Glycerol metabolism</keyword>
<organism evidence="13 14">
    <name type="scientific">Methyloceanibacter stevinii</name>
    <dbReference type="NCBI Taxonomy" id="1774970"/>
    <lineage>
        <taxon>Bacteria</taxon>
        <taxon>Pseudomonadati</taxon>
        <taxon>Pseudomonadota</taxon>
        <taxon>Alphaproteobacteria</taxon>
        <taxon>Hyphomicrobiales</taxon>
        <taxon>Hyphomicrobiaceae</taxon>
        <taxon>Methyloceanibacter</taxon>
    </lineage>
</organism>
<dbReference type="Pfam" id="PF02782">
    <property type="entry name" value="FGGY_C"/>
    <property type="match status" value="1"/>
</dbReference>
<reference evidence="13 14" key="1">
    <citation type="journal article" date="2016" name="Environ. Microbiol.">
        <title>New Methyloceanibacter diversity from North Sea sediments includes methanotroph containing solely the soluble methane monooxygenase.</title>
        <authorList>
            <person name="Vekeman B."/>
            <person name="Kerckhof F.M."/>
            <person name="Cremers G."/>
            <person name="de Vos P."/>
            <person name="Vandamme P."/>
            <person name="Boon N."/>
            <person name="Op den Camp H.J."/>
            <person name="Heylen K."/>
        </authorList>
    </citation>
    <scope>NUCLEOTIDE SEQUENCE [LARGE SCALE GENOMIC DNA]</scope>
    <source>
        <strain evidence="13 14">R-67176</strain>
    </source>
</reference>
<keyword evidence="8" id="KW-0067">ATP-binding</keyword>
<dbReference type="NCBIfam" id="NF000756">
    <property type="entry name" value="PRK00047.1"/>
    <property type="match status" value="1"/>
</dbReference>
<comment type="pathway">
    <text evidence="1">Polyol metabolism; glycerol degradation via glycerol kinase pathway; sn-glycerol 3-phosphate from glycerol: step 1/1.</text>
</comment>
<dbReference type="GO" id="GO:0004370">
    <property type="term" value="F:glycerol kinase activity"/>
    <property type="evidence" value="ECO:0007669"/>
    <property type="project" value="UniProtKB-EC"/>
</dbReference>
<dbReference type="EMBL" id="LPWE01000012">
    <property type="protein sequence ID" value="ODR94755.1"/>
    <property type="molecule type" value="Genomic_DNA"/>
</dbReference>
<dbReference type="CDD" id="cd07786">
    <property type="entry name" value="FGGY_EcGK_like"/>
    <property type="match status" value="1"/>
</dbReference>
<dbReference type="InterPro" id="IPR043129">
    <property type="entry name" value="ATPase_NBD"/>
</dbReference>
<name>A0A1E3VMJ0_9HYPH</name>
<dbReference type="EC" id="2.7.1.30" evidence="3"/>
<comment type="caution">
    <text evidence="13">The sequence shown here is derived from an EMBL/GenBank/DDBJ whole genome shotgun (WGS) entry which is preliminary data.</text>
</comment>
<evidence type="ECO:0000256" key="3">
    <source>
        <dbReference type="ARBA" id="ARBA00012099"/>
    </source>
</evidence>
<dbReference type="FunFam" id="3.30.420.40:FF:000008">
    <property type="entry name" value="Glycerol kinase"/>
    <property type="match status" value="1"/>
</dbReference>
<dbReference type="FunFam" id="3.30.420.40:FF:000007">
    <property type="entry name" value="Glycerol kinase"/>
    <property type="match status" value="1"/>
</dbReference>
<dbReference type="InterPro" id="IPR005999">
    <property type="entry name" value="Glycerol_kin"/>
</dbReference>
<evidence type="ECO:0000256" key="10">
    <source>
        <dbReference type="ARBA" id="ARBA00052101"/>
    </source>
</evidence>
<dbReference type="PANTHER" id="PTHR10196:SF78">
    <property type="entry name" value="GLYCEROL KINASE"/>
    <property type="match status" value="1"/>
</dbReference>
<dbReference type="RefSeq" id="WP_069445111.1">
    <property type="nucleotide sequence ID" value="NZ_LPWE01000012.1"/>
</dbReference>
<comment type="similarity">
    <text evidence="2">Belongs to the FGGY kinase family.</text>
</comment>
<proteinExistence type="inferred from homology"/>
<dbReference type="InterPro" id="IPR000577">
    <property type="entry name" value="Carb_kinase_FGGY"/>
</dbReference>
<dbReference type="GO" id="GO:0019563">
    <property type="term" value="P:glycerol catabolic process"/>
    <property type="evidence" value="ECO:0007669"/>
    <property type="project" value="TreeGrafter"/>
</dbReference>
<dbReference type="Pfam" id="PF00370">
    <property type="entry name" value="FGGY_N"/>
    <property type="match status" value="1"/>
</dbReference>
<evidence type="ECO:0000259" key="12">
    <source>
        <dbReference type="Pfam" id="PF02782"/>
    </source>
</evidence>
<evidence type="ECO:0000256" key="7">
    <source>
        <dbReference type="ARBA" id="ARBA00022798"/>
    </source>
</evidence>